<dbReference type="EMBL" id="BAABKM010000002">
    <property type="protein sequence ID" value="GAA4696707.1"/>
    <property type="molecule type" value="Genomic_DNA"/>
</dbReference>
<gene>
    <name evidence="2" type="ORF">GCM10023349_10350</name>
</gene>
<proteinExistence type="predicted"/>
<feature type="signal peptide" evidence="1">
    <location>
        <begin position="1"/>
        <end position="27"/>
    </location>
</feature>
<organism evidence="2 3">
    <name type="scientific">Nocardioides conyzicola</name>
    <dbReference type="NCBI Taxonomy" id="1651781"/>
    <lineage>
        <taxon>Bacteria</taxon>
        <taxon>Bacillati</taxon>
        <taxon>Actinomycetota</taxon>
        <taxon>Actinomycetes</taxon>
        <taxon>Propionibacteriales</taxon>
        <taxon>Nocardioidaceae</taxon>
        <taxon>Nocardioides</taxon>
    </lineage>
</organism>
<protein>
    <submittedName>
        <fullName evidence="2">Uncharacterized protein</fullName>
    </submittedName>
</protein>
<feature type="chain" id="PRO_5046926664" evidence="1">
    <location>
        <begin position="28"/>
        <end position="424"/>
    </location>
</feature>
<evidence type="ECO:0000256" key="1">
    <source>
        <dbReference type="SAM" id="SignalP"/>
    </source>
</evidence>
<keyword evidence="1" id="KW-0732">Signal</keyword>
<keyword evidence="3" id="KW-1185">Reference proteome</keyword>
<accession>A0ABP8WYA8</accession>
<reference evidence="3" key="1">
    <citation type="journal article" date="2019" name="Int. J. Syst. Evol. Microbiol.">
        <title>The Global Catalogue of Microorganisms (GCM) 10K type strain sequencing project: providing services to taxonomists for standard genome sequencing and annotation.</title>
        <authorList>
            <consortium name="The Broad Institute Genomics Platform"/>
            <consortium name="The Broad Institute Genome Sequencing Center for Infectious Disease"/>
            <person name="Wu L."/>
            <person name="Ma J."/>
        </authorList>
    </citation>
    <scope>NUCLEOTIDE SEQUENCE [LARGE SCALE GENOMIC DNA]</scope>
    <source>
        <strain evidence="3">JCM 18531</strain>
    </source>
</reference>
<comment type="caution">
    <text evidence="2">The sequence shown here is derived from an EMBL/GenBank/DDBJ whole genome shotgun (WGS) entry which is preliminary data.</text>
</comment>
<dbReference type="Proteomes" id="UP001499974">
    <property type="component" value="Unassembled WGS sequence"/>
</dbReference>
<evidence type="ECO:0000313" key="2">
    <source>
        <dbReference type="EMBL" id="GAA4696707.1"/>
    </source>
</evidence>
<evidence type="ECO:0000313" key="3">
    <source>
        <dbReference type="Proteomes" id="UP001499974"/>
    </source>
</evidence>
<name>A0ABP8WYA8_9ACTN</name>
<sequence>MKTHLVSTAAAVLVPVVLTLGAAPAVAAADPGGNNGTIKLSEVGGPEDQSNDPKLSCSFEVQWYGFDKGNLYSTVSFEGQGADAKVGVTANHLSPVFIGEDAAGGGTDHDATQVYTLAFDAPPANAKAGYHVKITTRNDGAKGADTKFKVFHVEPCAVVTPPVVTPPVVTPPVVTPPVVDPPVVTPPVVDPPVVTPPVVDPPTDPVTSDPGVPTPAVVPWDWNWQYAAPACDALTVDYPSNIPSGQANDVNIRFATSTGQFSLNFHDNTGTWDGRTVFTYANHAQWPAGLTAYDVVWVQVGGTNYHWQGTVACGTSAPTPATPAPATPAPAAAVAEVLGFSTTTTVVRRGTAPQADWITVSATDADVVQVQQLNKGTWTSSRTAAVRADGTAKVTFPRLAKRGTYKFRVVVDGTATKTLKVKVR</sequence>
<dbReference type="RefSeq" id="WP_345519935.1">
    <property type="nucleotide sequence ID" value="NZ_BAABKM010000002.1"/>
</dbReference>